<dbReference type="Pfam" id="PF00107">
    <property type="entry name" value="ADH_zinc_N"/>
    <property type="match status" value="1"/>
</dbReference>
<organism evidence="4 5">
    <name type="scientific">Olivibacter oleidegradans</name>
    <dbReference type="NCBI Taxonomy" id="760123"/>
    <lineage>
        <taxon>Bacteria</taxon>
        <taxon>Pseudomonadati</taxon>
        <taxon>Bacteroidota</taxon>
        <taxon>Sphingobacteriia</taxon>
        <taxon>Sphingobacteriales</taxon>
        <taxon>Sphingobacteriaceae</taxon>
        <taxon>Olivibacter</taxon>
    </lineage>
</organism>
<dbReference type="NCBIfam" id="TIGR02824">
    <property type="entry name" value="quinone_pig3"/>
    <property type="match status" value="1"/>
</dbReference>
<evidence type="ECO:0000313" key="4">
    <source>
        <dbReference type="EMBL" id="MFC0319318.1"/>
    </source>
</evidence>
<dbReference type="EMBL" id="JBHLWO010000002">
    <property type="protein sequence ID" value="MFC0319318.1"/>
    <property type="molecule type" value="Genomic_DNA"/>
</dbReference>
<evidence type="ECO:0000259" key="3">
    <source>
        <dbReference type="SMART" id="SM00829"/>
    </source>
</evidence>
<keyword evidence="5" id="KW-1185">Reference proteome</keyword>
<dbReference type="SUPFAM" id="SSF50129">
    <property type="entry name" value="GroES-like"/>
    <property type="match status" value="1"/>
</dbReference>
<dbReference type="Gene3D" id="3.90.180.10">
    <property type="entry name" value="Medium-chain alcohol dehydrogenases, catalytic domain"/>
    <property type="match status" value="1"/>
</dbReference>
<evidence type="ECO:0000256" key="2">
    <source>
        <dbReference type="ARBA" id="ARBA00023002"/>
    </source>
</evidence>
<reference evidence="4 5" key="1">
    <citation type="submission" date="2024-09" db="EMBL/GenBank/DDBJ databases">
        <authorList>
            <person name="Sun Q."/>
            <person name="Mori K."/>
        </authorList>
    </citation>
    <scope>NUCLEOTIDE SEQUENCE [LARGE SCALE GENOMIC DNA]</scope>
    <source>
        <strain evidence="4 5">CCM 7765</strain>
    </source>
</reference>
<keyword evidence="2" id="KW-0560">Oxidoreductase</keyword>
<dbReference type="SMART" id="SM00829">
    <property type="entry name" value="PKS_ER"/>
    <property type="match status" value="1"/>
</dbReference>
<dbReference type="InterPro" id="IPR013154">
    <property type="entry name" value="ADH-like_N"/>
</dbReference>
<dbReference type="PANTHER" id="PTHR48106">
    <property type="entry name" value="QUINONE OXIDOREDUCTASE PIG3-RELATED"/>
    <property type="match status" value="1"/>
</dbReference>
<feature type="domain" description="Enoyl reductase (ER)" evidence="3">
    <location>
        <begin position="10"/>
        <end position="320"/>
    </location>
</feature>
<dbReference type="RefSeq" id="WP_013666810.1">
    <property type="nucleotide sequence ID" value="NZ_JBHLWO010000002.1"/>
</dbReference>
<keyword evidence="1" id="KW-0521">NADP</keyword>
<dbReference type="CDD" id="cd05276">
    <property type="entry name" value="p53_inducible_oxidoreductase"/>
    <property type="match status" value="1"/>
</dbReference>
<dbReference type="Gene3D" id="3.40.50.720">
    <property type="entry name" value="NAD(P)-binding Rossmann-like Domain"/>
    <property type="match status" value="1"/>
</dbReference>
<proteinExistence type="predicted"/>
<dbReference type="InterPro" id="IPR013149">
    <property type="entry name" value="ADH-like_C"/>
</dbReference>
<evidence type="ECO:0000256" key="1">
    <source>
        <dbReference type="ARBA" id="ARBA00022857"/>
    </source>
</evidence>
<dbReference type="InterPro" id="IPR020843">
    <property type="entry name" value="ER"/>
</dbReference>
<dbReference type="InterPro" id="IPR011032">
    <property type="entry name" value="GroES-like_sf"/>
</dbReference>
<dbReference type="PANTHER" id="PTHR48106:SF8">
    <property type="entry name" value="OS02G0805600 PROTEIN"/>
    <property type="match status" value="1"/>
</dbReference>
<dbReference type="InterPro" id="IPR036291">
    <property type="entry name" value="NAD(P)-bd_dom_sf"/>
</dbReference>
<dbReference type="InterPro" id="IPR014189">
    <property type="entry name" value="Quinone_OxRdtase_PIG3"/>
</dbReference>
<dbReference type="Proteomes" id="UP001589774">
    <property type="component" value="Unassembled WGS sequence"/>
</dbReference>
<name>A0ABV6HN33_9SPHI</name>
<dbReference type="SUPFAM" id="SSF51735">
    <property type="entry name" value="NAD(P)-binding Rossmann-fold domains"/>
    <property type="match status" value="1"/>
</dbReference>
<sequence length="323" mass="35309">MKAISITEYGAPNVLKLHDKPDPLIKPDEVLIKVAAAGVNRPDIFQRKGKYSAPEGVASDIPGLEIAGVIEQIGAEVAQWQIGDHVCALIAGGGYAEKAVANAGHCLPIPTGLSFVEAASLPETIYTVWDNVFRRGALKKNEHFLVHGGSSGIGITAIQLAKSIGAKVYATAGSEEKCKACLDLGADVCINYRIYEFEKVFAKEKIDVILDMVGGSYFRKNISILNHDGRLVYINAMNGSLVELDIMEIMHKRISVTGSTLRSRDKHFKAMLTADILNNVWPLMHSGFFRPLIHAVFPLAEAWRAHDLMEEGRHIGKIVLRID</sequence>
<protein>
    <submittedName>
        <fullName evidence="4">NAD(P)H-quinone oxidoreductase</fullName>
    </submittedName>
</protein>
<dbReference type="Pfam" id="PF08240">
    <property type="entry name" value="ADH_N"/>
    <property type="match status" value="1"/>
</dbReference>
<gene>
    <name evidence="4" type="ORF">ACFFI0_13430</name>
</gene>
<comment type="caution">
    <text evidence="4">The sequence shown here is derived from an EMBL/GenBank/DDBJ whole genome shotgun (WGS) entry which is preliminary data.</text>
</comment>
<accession>A0ABV6HN33</accession>
<evidence type="ECO:0000313" key="5">
    <source>
        <dbReference type="Proteomes" id="UP001589774"/>
    </source>
</evidence>